<dbReference type="RefSeq" id="WP_005914979.1">
    <property type="nucleotide sequence ID" value="NZ_CP077154.1"/>
</dbReference>
<evidence type="ECO:0000313" key="1">
    <source>
        <dbReference type="EMBL" id="PHI08319.1"/>
    </source>
</evidence>
<name>A0A2C6B1Q2_FUSNP</name>
<sequence length="315" mass="37485">MKKFLFIVFIIAFFIVGGLFGYKKLHSDERKNEIIKMFNKELLNDFVESKKSVMERLKTANNKEEGNKIYTEYVATNKLMLEKINNEHSVLLENVFMKDTKYNFTPEEWNIANNFLKDYDLELLDMGEGNAIIAQVPNFYYDIFKDYVTDDYRDYLELVTKEYNEPYFGIEEILVPHEKIADRILAWEEFQKKYPNSDFIAEADIEANVYRRAYILGAYNLHTREGGSEKPELYYIPDNILKEFNRFIQANPDSPTVEYINFYLENHKNPNIDEILYDKFEKEIVKYYEIKNSNEVVIKDTLEIITDEDKESKGE</sequence>
<accession>A0A2C6B1Q2</accession>
<reference evidence="1 2" key="1">
    <citation type="submission" date="2017-06" db="EMBL/GenBank/DDBJ databases">
        <title>Draft genome sequence of Fusobacterium nucleatum subsp. polymorphum KCOM 1267 (=ChDC F290).</title>
        <authorList>
            <person name="Kook J.-K."/>
            <person name="Park S.-N."/>
            <person name="Lim Y.K."/>
            <person name="Roh H."/>
        </authorList>
    </citation>
    <scope>NUCLEOTIDE SEQUENCE [LARGE SCALE GENOMIC DNA]</scope>
    <source>
        <strain evidence="2">KCOM 1267(ChDC F290)</strain>
    </source>
</reference>
<dbReference type="Proteomes" id="UP000221504">
    <property type="component" value="Unassembled WGS sequence"/>
</dbReference>
<comment type="caution">
    <text evidence="1">The sequence shown here is derived from an EMBL/GenBank/DDBJ whole genome shotgun (WGS) entry which is preliminary data.</text>
</comment>
<proteinExistence type="predicted"/>
<organism evidence="1 2">
    <name type="scientific">Fusobacterium nucleatum subsp. polymorphum</name>
    <name type="common">Fusobacterium polymorphum</name>
    <dbReference type="NCBI Taxonomy" id="76857"/>
    <lineage>
        <taxon>Bacteria</taxon>
        <taxon>Fusobacteriati</taxon>
        <taxon>Fusobacteriota</taxon>
        <taxon>Fusobacteriia</taxon>
        <taxon>Fusobacteriales</taxon>
        <taxon>Fusobacteriaceae</taxon>
        <taxon>Fusobacterium</taxon>
    </lineage>
</organism>
<protein>
    <submittedName>
        <fullName evidence="1">Uncharacterized protein</fullName>
    </submittedName>
</protein>
<gene>
    <name evidence="1" type="ORF">CBG52_09120</name>
</gene>
<dbReference type="EMBL" id="NIRM01000002">
    <property type="protein sequence ID" value="PHI08319.1"/>
    <property type="molecule type" value="Genomic_DNA"/>
</dbReference>
<dbReference type="AlphaFoldDB" id="A0A2C6B1Q2"/>
<evidence type="ECO:0000313" key="2">
    <source>
        <dbReference type="Proteomes" id="UP000221504"/>
    </source>
</evidence>
<dbReference type="GeneID" id="60659547"/>